<evidence type="ECO:0000313" key="2">
    <source>
        <dbReference type="EMBL" id="GAA4935942.1"/>
    </source>
</evidence>
<dbReference type="EMBL" id="BAABIK010000006">
    <property type="protein sequence ID" value="GAA4935942.1"/>
    <property type="molecule type" value="Genomic_DNA"/>
</dbReference>
<dbReference type="RefSeq" id="WP_345556057.1">
    <property type="nucleotide sequence ID" value="NZ_BAABIK010000006.1"/>
</dbReference>
<feature type="compositionally biased region" description="Low complexity" evidence="1">
    <location>
        <begin position="99"/>
        <end position="112"/>
    </location>
</feature>
<dbReference type="Gene3D" id="1.25.40.10">
    <property type="entry name" value="Tetratricopeptide repeat domain"/>
    <property type="match status" value="1"/>
</dbReference>
<feature type="region of interest" description="Disordered" evidence="1">
    <location>
        <begin position="99"/>
        <end position="146"/>
    </location>
</feature>
<evidence type="ECO:0000256" key="1">
    <source>
        <dbReference type="SAM" id="MobiDB-lite"/>
    </source>
</evidence>
<gene>
    <name evidence="2" type="ORF">GCM10023224_15930</name>
</gene>
<comment type="caution">
    <text evidence="2">The sequence shown here is derived from an EMBL/GenBank/DDBJ whole genome shotgun (WGS) entry which is preliminary data.</text>
</comment>
<organism evidence="2 3">
    <name type="scientific">Streptomonospora halophila</name>
    <dbReference type="NCBI Taxonomy" id="427369"/>
    <lineage>
        <taxon>Bacteria</taxon>
        <taxon>Bacillati</taxon>
        <taxon>Actinomycetota</taxon>
        <taxon>Actinomycetes</taxon>
        <taxon>Streptosporangiales</taxon>
        <taxon>Nocardiopsidaceae</taxon>
        <taxon>Streptomonospora</taxon>
    </lineage>
</organism>
<dbReference type="InterPro" id="IPR011990">
    <property type="entry name" value="TPR-like_helical_dom_sf"/>
</dbReference>
<name>A0ABP9GB96_9ACTN</name>
<protein>
    <recommendedName>
        <fullName evidence="4">XRE family transcriptional regulator</fullName>
    </recommendedName>
</protein>
<keyword evidence="3" id="KW-1185">Reference proteome</keyword>
<sequence length="452" mass="48174">MSVPTSPAALPDEVLQRPDVQQALARRDFGRLFYLARKWGGISYSKIALTCDIKPERVGVLARGKGAITSHEKILQIADGLRIPGRLLGLLPRPWEADAPPAPRPAAASPAALQRTTALPASPPESARSIDGTEQFMGASPSTTAPGAPVEVVQSFRLADRRMGGGHLYAAVLHYLTTQVGPELVAESAGAPFVAAAGLTEMAGWMAHDAGRDHAASRHFHRSLQLAQAAESPALTAQVWASHSHLSLHRHDGDTALFAAERGYELLDGSEDTAVRGRLLAMRARSHAVRGDAAACREALDQAERVLTSSSLRYGSQWASPFDEGSLASEAARSMCDVGDFAAAASFATRALEARAPERMRARTFASLVLARALVGQGEIERACTITLEVGESTGPVGSLVVADQFAQAVHGLVPFAATREVGGMLPRLQQTVSQHKRMYHWLAAERDKDEA</sequence>
<evidence type="ECO:0000313" key="3">
    <source>
        <dbReference type="Proteomes" id="UP001499993"/>
    </source>
</evidence>
<dbReference type="Proteomes" id="UP001499993">
    <property type="component" value="Unassembled WGS sequence"/>
</dbReference>
<evidence type="ECO:0008006" key="4">
    <source>
        <dbReference type="Google" id="ProtNLM"/>
    </source>
</evidence>
<accession>A0ABP9GB96</accession>
<reference evidence="3" key="1">
    <citation type="journal article" date="2019" name="Int. J. Syst. Evol. Microbiol.">
        <title>The Global Catalogue of Microorganisms (GCM) 10K type strain sequencing project: providing services to taxonomists for standard genome sequencing and annotation.</title>
        <authorList>
            <consortium name="The Broad Institute Genomics Platform"/>
            <consortium name="The Broad Institute Genome Sequencing Center for Infectious Disease"/>
            <person name="Wu L."/>
            <person name="Ma J."/>
        </authorList>
    </citation>
    <scope>NUCLEOTIDE SEQUENCE [LARGE SCALE GENOMIC DNA]</scope>
    <source>
        <strain evidence="3">JCM 18123</strain>
    </source>
</reference>
<proteinExistence type="predicted"/>